<evidence type="ECO:0000256" key="1">
    <source>
        <dbReference type="ARBA" id="ARBA00001928"/>
    </source>
</evidence>
<sequence length="281" mass="32134">IKLAKNITVLDIDTRILDYLSKSAEELSINNFKVIPHDLREPFPDDLVNKYDVVIMDPPYTNEGLRLFLKRASQVLKSNININNKNYSIIGKKCLLSFGNKPPEDMQKLQFSILDHGFIINEMIPDFNHYKGASIIGQFSHLYYLQSVRNPSSTYNLSLTTGPIYTSEVKSKDKFPFVPIGYHFVGEMHFEGQKILLDNEKIHKVFLDSLISADLTILDIYHHNYQPHGFSAIAILKTSHAAIHTWPEHGYISIDIFICDEFSKGLDVIKSLKNHLNPLKS</sequence>
<feature type="non-terminal residue" evidence="10">
    <location>
        <position position="281"/>
    </location>
</feature>
<evidence type="ECO:0000256" key="3">
    <source>
        <dbReference type="ARBA" id="ARBA00022813"/>
    </source>
</evidence>
<dbReference type="GO" id="GO:0008295">
    <property type="term" value="P:spermidine biosynthetic process"/>
    <property type="evidence" value="ECO:0007669"/>
    <property type="project" value="InterPro"/>
</dbReference>
<feature type="non-terminal residue" evidence="10">
    <location>
        <position position="1"/>
    </location>
</feature>
<keyword evidence="3" id="KW-0068">Autocatalytic cleavage</keyword>
<feature type="domain" description="N(4)-bis(aminopropyl)spermidine synthase C-terminal" evidence="9">
    <location>
        <begin position="2"/>
        <end position="158"/>
    </location>
</feature>
<dbReference type="Pfam" id="PF02675">
    <property type="entry name" value="AdoMet_dc"/>
    <property type="match status" value="1"/>
</dbReference>
<name>X1ABE9_9ZZZZ</name>
<comment type="caution">
    <text evidence="10">The sequence shown here is derived from an EMBL/GenBank/DDBJ whole genome shotgun (WGS) entry which is preliminary data.</text>
</comment>
<dbReference type="PROSITE" id="PS00092">
    <property type="entry name" value="N6_MTASE"/>
    <property type="match status" value="1"/>
</dbReference>
<proteinExistence type="predicted"/>
<dbReference type="GO" id="GO:0005829">
    <property type="term" value="C:cytosol"/>
    <property type="evidence" value="ECO:0007669"/>
    <property type="project" value="TreeGrafter"/>
</dbReference>
<keyword evidence="6" id="KW-0456">Lyase</keyword>
<dbReference type="GO" id="GO:0004014">
    <property type="term" value="F:adenosylmethionine decarboxylase activity"/>
    <property type="evidence" value="ECO:0007669"/>
    <property type="project" value="InterPro"/>
</dbReference>
<dbReference type="InterPro" id="IPR016067">
    <property type="entry name" value="S-AdoMet_deCO2ase_core"/>
</dbReference>
<keyword evidence="8" id="KW-0670">Pyruvate</keyword>
<dbReference type="SUPFAM" id="SSF53335">
    <property type="entry name" value="S-adenosyl-L-methionine-dependent methyltransferases"/>
    <property type="match status" value="1"/>
</dbReference>
<accession>X1ABE9</accession>
<dbReference type="GO" id="GO:0032259">
    <property type="term" value="P:methylation"/>
    <property type="evidence" value="ECO:0007669"/>
    <property type="project" value="InterPro"/>
</dbReference>
<dbReference type="Gene3D" id="3.60.90.10">
    <property type="entry name" value="S-adenosylmethionine decarboxylase"/>
    <property type="match status" value="1"/>
</dbReference>
<dbReference type="GO" id="GO:0003676">
    <property type="term" value="F:nucleic acid binding"/>
    <property type="evidence" value="ECO:0007669"/>
    <property type="project" value="InterPro"/>
</dbReference>
<dbReference type="SUPFAM" id="SSF56276">
    <property type="entry name" value="S-adenosylmethionine decarboxylase"/>
    <property type="match status" value="1"/>
</dbReference>
<evidence type="ECO:0000313" key="10">
    <source>
        <dbReference type="EMBL" id="GAG57441.1"/>
    </source>
</evidence>
<evidence type="ECO:0000256" key="5">
    <source>
        <dbReference type="ARBA" id="ARBA00023145"/>
    </source>
</evidence>
<dbReference type="InterPro" id="IPR003826">
    <property type="entry name" value="AdoMetDC_fam_prok"/>
</dbReference>
<evidence type="ECO:0000256" key="2">
    <source>
        <dbReference type="ARBA" id="ARBA00022793"/>
    </source>
</evidence>
<gene>
    <name evidence="10" type="ORF">S01H4_11742</name>
</gene>
<dbReference type="InterPro" id="IPR002723">
    <property type="entry name" value="BpsA_C"/>
</dbReference>
<keyword evidence="5" id="KW-0865">Zymogen</keyword>
<organism evidence="10">
    <name type="scientific">marine sediment metagenome</name>
    <dbReference type="NCBI Taxonomy" id="412755"/>
    <lineage>
        <taxon>unclassified sequences</taxon>
        <taxon>metagenomes</taxon>
        <taxon>ecological metagenomes</taxon>
    </lineage>
</organism>
<dbReference type="Gene3D" id="3.40.50.150">
    <property type="entry name" value="Vaccinia Virus protein VP39"/>
    <property type="match status" value="1"/>
</dbReference>
<dbReference type="NCBIfam" id="TIGR03330">
    <property type="entry name" value="SAM_DCase_Bsu"/>
    <property type="match status" value="1"/>
</dbReference>
<dbReference type="EMBL" id="BART01004827">
    <property type="protein sequence ID" value="GAG57441.1"/>
    <property type="molecule type" value="Genomic_DNA"/>
</dbReference>
<keyword evidence="7" id="KW-0704">Schiff base</keyword>
<dbReference type="PANTHER" id="PTHR33866:SF2">
    <property type="entry name" value="S-ADENOSYLMETHIONINE DECARBOXYLASE PROENZYME"/>
    <property type="match status" value="1"/>
</dbReference>
<protein>
    <recommendedName>
        <fullName evidence="9">N(4)-bis(aminopropyl)spermidine synthase C-terminal domain-containing protein</fullName>
    </recommendedName>
</protein>
<keyword evidence="4" id="KW-0620">Polyamine biosynthesis</keyword>
<evidence type="ECO:0000256" key="4">
    <source>
        <dbReference type="ARBA" id="ARBA00023115"/>
    </source>
</evidence>
<dbReference type="Pfam" id="PF01861">
    <property type="entry name" value="BpsA_C"/>
    <property type="match status" value="1"/>
</dbReference>
<keyword evidence="2" id="KW-0210">Decarboxylase</keyword>
<evidence type="ECO:0000256" key="8">
    <source>
        <dbReference type="ARBA" id="ARBA00023317"/>
    </source>
</evidence>
<dbReference type="CDD" id="cd02440">
    <property type="entry name" value="AdoMet_MTases"/>
    <property type="match status" value="1"/>
</dbReference>
<dbReference type="InterPro" id="IPR017716">
    <property type="entry name" value="S-AdoMet_deCOase_pro-enz"/>
</dbReference>
<evidence type="ECO:0000256" key="6">
    <source>
        <dbReference type="ARBA" id="ARBA00023239"/>
    </source>
</evidence>
<evidence type="ECO:0000259" key="9">
    <source>
        <dbReference type="Pfam" id="PF01861"/>
    </source>
</evidence>
<dbReference type="GO" id="GO:0008168">
    <property type="term" value="F:methyltransferase activity"/>
    <property type="evidence" value="ECO:0007669"/>
    <property type="project" value="InterPro"/>
</dbReference>
<dbReference type="InterPro" id="IPR029063">
    <property type="entry name" value="SAM-dependent_MTases_sf"/>
</dbReference>
<dbReference type="PANTHER" id="PTHR33866">
    <property type="entry name" value="S-ADENOSYLMETHIONINE DECARBOXYLASE PROENZYME"/>
    <property type="match status" value="1"/>
</dbReference>
<dbReference type="InterPro" id="IPR002052">
    <property type="entry name" value="DNA_methylase_N6_adenine_CS"/>
</dbReference>
<evidence type="ECO:0000256" key="7">
    <source>
        <dbReference type="ARBA" id="ARBA00023270"/>
    </source>
</evidence>
<dbReference type="AlphaFoldDB" id="X1ABE9"/>
<reference evidence="10" key="1">
    <citation type="journal article" date="2014" name="Front. Microbiol.">
        <title>High frequency of phylogenetically diverse reductive dehalogenase-homologous genes in deep subseafloor sedimentary metagenomes.</title>
        <authorList>
            <person name="Kawai M."/>
            <person name="Futagami T."/>
            <person name="Toyoda A."/>
            <person name="Takaki Y."/>
            <person name="Nishi S."/>
            <person name="Hori S."/>
            <person name="Arai W."/>
            <person name="Tsubouchi T."/>
            <person name="Morono Y."/>
            <person name="Uchiyama I."/>
            <person name="Ito T."/>
            <person name="Fujiyama A."/>
            <person name="Inagaki F."/>
            <person name="Takami H."/>
        </authorList>
    </citation>
    <scope>NUCLEOTIDE SEQUENCE</scope>
    <source>
        <strain evidence="10">Expedition CK06-06</strain>
    </source>
</reference>
<comment type="cofactor">
    <cofactor evidence="1">
        <name>pyruvate</name>
        <dbReference type="ChEBI" id="CHEBI:15361"/>
    </cofactor>
</comment>